<sequence length="150" mass="16340">MTSATSPRKILVPLDSSSEHNRSRFFDFVEQQALSGDASIVFLTVVPELFMSTVTDPEGMIETMIKHATHEQAAMLSQRWPDLPSDQRLVRYGPVAGTIIDTAEEISADLIVMRARRPGVASYALGSVASRVVNHAQASVLVIRNDGASE</sequence>
<dbReference type="InterPro" id="IPR006016">
    <property type="entry name" value="UspA"/>
</dbReference>
<gene>
    <name evidence="3" type="ORF">JHX87_16200</name>
</gene>
<proteinExistence type="inferred from homology"/>
<dbReference type="RefSeq" id="WP_271883789.1">
    <property type="nucleotide sequence ID" value="NZ_CP067136.1"/>
</dbReference>
<dbReference type="PANTHER" id="PTHR46268:SF6">
    <property type="entry name" value="UNIVERSAL STRESS PROTEIN UP12"/>
    <property type="match status" value="1"/>
</dbReference>
<feature type="domain" description="UspA" evidence="2">
    <location>
        <begin position="8"/>
        <end position="144"/>
    </location>
</feature>
<dbReference type="InterPro" id="IPR006015">
    <property type="entry name" value="Universal_stress_UspA"/>
</dbReference>
<reference evidence="3 4" key="1">
    <citation type="submission" date="2021-01" db="EMBL/GenBank/DDBJ databases">
        <title>Biogeographic distribution of Paracoccus.</title>
        <authorList>
            <person name="Hollensteiner J."/>
            <person name="Leineberger J."/>
            <person name="Brinkhoff T."/>
            <person name="Daniel R."/>
        </authorList>
    </citation>
    <scope>NUCLEOTIDE SEQUENCE [LARGE SCALE GENOMIC DNA]</scope>
    <source>
        <strain evidence="3 4">KCTC 22803</strain>
    </source>
</reference>
<name>A0ABY7SJC1_9RHOB</name>
<dbReference type="SUPFAM" id="SSF52402">
    <property type="entry name" value="Adenine nucleotide alpha hydrolases-like"/>
    <property type="match status" value="1"/>
</dbReference>
<evidence type="ECO:0000313" key="4">
    <source>
        <dbReference type="Proteomes" id="UP001219349"/>
    </source>
</evidence>
<protein>
    <submittedName>
        <fullName evidence="3">Universal stress protein</fullName>
    </submittedName>
</protein>
<evidence type="ECO:0000256" key="1">
    <source>
        <dbReference type="ARBA" id="ARBA00008791"/>
    </source>
</evidence>
<dbReference type="Pfam" id="PF00582">
    <property type="entry name" value="Usp"/>
    <property type="match status" value="1"/>
</dbReference>
<dbReference type="InterPro" id="IPR014729">
    <property type="entry name" value="Rossmann-like_a/b/a_fold"/>
</dbReference>
<dbReference type="PANTHER" id="PTHR46268">
    <property type="entry name" value="STRESS RESPONSE PROTEIN NHAX"/>
    <property type="match status" value="1"/>
</dbReference>
<dbReference type="Gene3D" id="3.40.50.620">
    <property type="entry name" value="HUPs"/>
    <property type="match status" value="1"/>
</dbReference>
<evidence type="ECO:0000259" key="2">
    <source>
        <dbReference type="Pfam" id="PF00582"/>
    </source>
</evidence>
<organism evidence="3 4">
    <name type="scientific">Paracoccus fistulariae</name>
    <dbReference type="NCBI Taxonomy" id="658446"/>
    <lineage>
        <taxon>Bacteria</taxon>
        <taxon>Pseudomonadati</taxon>
        <taxon>Pseudomonadota</taxon>
        <taxon>Alphaproteobacteria</taxon>
        <taxon>Rhodobacterales</taxon>
        <taxon>Paracoccaceae</taxon>
        <taxon>Paracoccus</taxon>
    </lineage>
</organism>
<dbReference type="PRINTS" id="PR01438">
    <property type="entry name" value="UNVRSLSTRESS"/>
</dbReference>
<dbReference type="Proteomes" id="UP001219349">
    <property type="component" value="Chromosome"/>
</dbReference>
<accession>A0ABY7SJC1</accession>
<comment type="similarity">
    <text evidence="1">Belongs to the universal stress protein A family.</text>
</comment>
<dbReference type="CDD" id="cd00293">
    <property type="entry name" value="USP-like"/>
    <property type="match status" value="1"/>
</dbReference>
<keyword evidence="4" id="KW-1185">Reference proteome</keyword>
<evidence type="ECO:0000313" key="3">
    <source>
        <dbReference type="EMBL" id="WCR06985.1"/>
    </source>
</evidence>
<dbReference type="EMBL" id="CP067136">
    <property type="protein sequence ID" value="WCR06985.1"/>
    <property type="molecule type" value="Genomic_DNA"/>
</dbReference>